<evidence type="ECO:0000256" key="4">
    <source>
        <dbReference type="ARBA" id="ARBA00022597"/>
    </source>
</evidence>
<evidence type="ECO:0000256" key="5">
    <source>
        <dbReference type="ARBA" id="ARBA00022692"/>
    </source>
</evidence>
<keyword evidence="3" id="KW-1003">Cell membrane</keyword>
<keyword evidence="2" id="KW-0813">Transport</keyword>
<feature type="transmembrane region" description="Helical" evidence="8">
    <location>
        <begin position="296"/>
        <end position="314"/>
    </location>
</feature>
<keyword evidence="4" id="KW-0762">Sugar transport</keyword>
<feature type="transmembrane region" description="Helical" evidence="8">
    <location>
        <begin position="114"/>
        <end position="138"/>
    </location>
</feature>
<dbReference type="InterPro" id="IPR036259">
    <property type="entry name" value="MFS_trans_sf"/>
</dbReference>
<feature type="domain" description="Major facilitator superfamily (MFS) profile" evidence="9">
    <location>
        <begin position="18"/>
        <end position="447"/>
    </location>
</feature>
<evidence type="ECO:0000313" key="11">
    <source>
        <dbReference type="RefSeq" id="XP_030761301.1"/>
    </source>
</evidence>
<dbReference type="KEGG" id="soy:115886343"/>
<reference evidence="11" key="1">
    <citation type="submission" date="2025-08" db="UniProtKB">
        <authorList>
            <consortium name="RefSeq"/>
        </authorList>
    </citation>
    <scope>IDENTIFICATION</scope>
    <source>
        <tissue evidence="11">Gonads</tissue>
    </source>
</reference>
<evidence type="ECO:0000259" key="9">
    <source>
        <dbReference type="PROSITE" id="PS50850"/>
    </source>
</evidence>
<evidence type="ECO:0000256" key="8">
    <source>
        <dbReference type="SAM" id="Phobius"/>
    </source>
</evidence>
<dbReference type="OrthoDB" id="6133115at2759"/>
<dbReference type="Proteomes" id="UP000504635">
    <property type="component" value="Unplaced"/>
</dbReference>
<dbReference type="PANTHER" id="PTHR48021:SF46">
    <property type="entry name" value="MAJOR FACILITATOR SUPERFAMILY (MFS) PROFILE DOMAIN-CONTAINING PROTEIN"/>
    <property type="match status" value="1"/>
</dbReference>
<accession>A0A6J2YD69</accession>
<evidence type="ECO:0000256" key="3">
    <source>
        <dbReference type="ARBA" id="ARBA00022475"/>
    </source>
</evidence>
<dbReference type="SUPFAM" id="SSF103473">
    <property type="entry name" value="MFS general substrate transporter"/>
    <property type="match status" value="1"/>
</dbReference>
<feature type="transmembrane region" description="Helical" evidence="8">
    <location>
        <begin position="90"/>
        <end position="108"/>
    </location>
</feature>
<keyword evidence="5 8" id="KW-0812">Transmembrane</keyword>
<organism evidence="10 11">
    <name type="scientific">Sitophilus oryzae</name>
    <name type="common">Rice weevil</name>
    <name type="synonym">Curculio oryzae</name>
    <dbReference type="NCBI Taxonomy" id="7048"/>
    <lineage>
        <taxon>Eukaryota</taxon>
        <taxon>Metazoa</taxon>
        <taxon>Ecdysozoa</taxon>
        <taxon>Arthropoda</taxon>
        <taxon>Hexapoda</taxon>
        <taxon>Insecta</taxon>
        <taxon>Pterygota</taxon>
        <taxon>Neoptera</taxon>
        <taxon>Endopterygota</taxon>
        <taxon>Coleoptera</taxon>
        <taxon>Polyphaga</taxon>
        <taxon>Cucujiformia</taxon>
        <taxon>Curculionidae</taxon>
        <taxon>Dryophthorinae</taxon>
        <taxon>Sitophilus</taxon>
    </lineage>
</organism>
<dbReference type="InterPro" id="IPR020846">
    <property type="entry name" value="MFS_dom"/>
</dbReference>
<dbReference type="GO" id="GO:0005886">
    <property type="term" value="C:plasma membrane"/>
    <property type="evidence" value="ECO:0007669"/>
    <property type="project" value="UniProtKB-SubCell"/>
</dbReference>
<evidence type="ECO:0000313" key="10">
    <source>
        <dbReference type="Proteomes" id="UP000504635"/>
    </source>
</evidence>
<dbReference type="Pfam" id="PF00083">
    <property type="entry name" value="Sugar_tr"/>
    <property type="match status" value="1"/>
</dbReference>
<dbReference type="InterPro" id="IPR005829">
    <property type="entry name" value="Sugar_transporter_CS"/>
</dbReference>
<gene>
    <name evidence="11" type="primary">LOC115886343</name>
</gene>
<keyword evidence="7 8" id="KW-0472">Membrane</keyword>
<feature type="transmembrane region" description="Helical" evidence="8">
    <location>
        <begin position="321"/>
        <end position="343"/>
    </location>
</feature>
<dbReference type="RefSeq" id="XP_030761301.1">
    <property type="nucleotide sequence ID" value="XM_030905441.1"/>
</dbReference>
<proteinExistence type="predicted"/>
<dbReference type="GO" id="GO:0022857">
    <property type="term" value="F:transmembrane transporter activity"/>
    <property type="evidence" value="ECO:0007669"/>
    <property type="project" value="InterPro"/>
</dbReference>
<keyword evidence="6 8" id="KW-1133">Transmembrane helix</keyword>
<dbReference type="FunFam" id="1.20.1250.20:FF:000218">
    <property type="entry name" value="facilitated trehalose transporter Tret1"/>
    <property type="match status" value="1"/>
</dbReference>
<keyword evidence="10" id="KW-1185">Reference proteome</keyword>
<comment type="subcellular location">
    <subcellularLocation>
        <location evidence="1">Cell membrane</location>
        <topology evidence="1">Multi-pass membrane protein</topology>
    </subcellularLocation>
</comment>
<dbReference type="InterPro" id="IPR050549">
    <property type="entry name" value="MFS_Trehalose_Transporter"/>
</dbReference>
<feature type="transmembrane region" description="Helical" evidence="8">
    <location>
        <begin position="355"/>
        <end position="381"/>
    </location>
</feature>
<feature type="transmembrane region" description="Helical" evidence="8">
    <location>
        <begin position="418"/>
        <end position="443"/>
    </location>
</feature>
<feature type="transmembrane region" description="Helical" evidence="8">
    <location>
        <begin position="61"/>
        <end position="83"/>
    </location>
</feature>
<feature type="transmembrane region" description="Helical" evidence="8">
    <location>
        <begin position="393"/>
        <end position="412"/>
    </location>
</feature>
<dbReference type="PANTHER" id="PTHR48021">
    <property type="match status" value="1"/>
</dbReference>
<dbReference type="AlphaFoldDB" id="A0A6J2YD69"/>
<protein>
    <submittedName>
        <fullName evidence="11">Facilitated trehalose transporter Tret1-like</fullName>
    </submittedName>
</protein>
<dbReference type="PROSITE" id="PS00216">
    <property type="entry name" value="SUGAR_TRANSPORT_1"/>
    <property type="match status" value="1"/>
</dbReference>
<evidence type="ECO:0000256" key="7">
    <source>
        <dbReference type="ARBA" id="ARBA00023136"/>
    </source>
</evidence>
<dbReference type="Gene3D" id="1.20.1250.20">
    <property type="entry name" value="MFS general substrate transporter like domains"/>
    <property type="match status" value="1"/>
</dbReference>
<dbReference type="InterPro" id="IPR005828">
    <property type="entry name" value="MFS_sugar_transport-like"/>
</dbReference>
<feature type="transmembrane region" description="Helical" evidence="8">
    <location>
        <begin position="150"/>
        <end position="172"/>
    </location>
</feature>
<dbReference type="PROSITE" id="PS50850">
    <property type="entry name" value="MFS"/>
    <property type="match status" value="1"/>
</dbReference>
<dbReference type="InParanoid" id="A0A6J2YD69"/>
<evidence type="ECO:0000256" key="1">
    <source>
        <dbReference type="ARBA" id="ARBA00004651"/>
    </source>
</evidence>
<evidence type="ECO:0000256" key="2">
    <source>
        <dbReference type="ARBA" id="ARBA00022448"/>
    </source>
</evidence>
<sequence length="476" mass="52994">MKSFVDKCLRKNDEKYMTQYLAALTASMTYFTVGAYQGWTSPSLIKILSDEYPLDVNQEEASIVATIGSVGHIMGGFLASYLLDVIGRKSTIMSIGIPQIIFPILIYFSHYTKYLLYFGRITGGMGEGASIAVVSTYIAEIAVPQVRGSIGGFTIALVGFGTLTMNIAGSYLSLKEGAIFMLLIPVIFWICFIFMPESPYYYIIKNKPDKARESLKILRRKFDVEKELSQLTIDIQKQMAERGTFRDLIYVPLNRYIMFLVTAMRVFQLFTGYNAFTFYSQIMISQTTNLSPVMGSSLLLLGGVIILLIGTLYVDKIGRRPLFLISMVLSFIALISMAVFLAVRDYTPIDLSGVSFMPLVFIVFYNVVFCGGLGIGVNIFIAEILPSNIRAKGLSIASIVFACTVTGTTKLYQYTADYIGASVPFFIFAGVSILGIFFIYFLVPETKGKTLGTIQNELRGNKESEYKDSKKYPNQI</sequence>
<feature type="transmembrane region" description="Helical" evidence="8">
    <location>
        <begin position="20"/>
        <end position="39"/>
    </location>
</feature>
<feature type="transmembrane region" description="Helical" evidence="8">
    <location>
        <begin position="178"/>
        <end position="195"/>
    </location>
</feature>
<feature type="transmembrane region" description="Helical" evidence="8">
    <location>
        <begin position="256"/>
        <end position="276"/>
    </location>
</feature>
<dbReference type="GeneID" id="115886343"/>
<evidence type="ECO:0000256" key="6">
    <source>
        <dbReference type="ARBA" id="ARBA00022989"/>
    </source>
</evidence>
<name>A0A6J2YD69_SITOR</name>